<dbReference type="PANTHER" id="PTHR44068:SF11">
    <property type="entry name" value="GERANYL DIPHOSPHATE 2-C-METHYLTRANSFERASE"/>
    <property type="match status" value="1"/>
</dbReference>
<evidence type="ECO:0000259" key="1">
    <source>
        <dbReference type="Pfam" id="PF13847"/>
    </source>
</evidence>
<dbReference type="eggNOG" id="COG2226">
    <property type="taxonomic scope" value="Bacteria"/>
</dbReference>
<dbReference type="Pfam" id="PF13847">
    <property type="entry name" value="Methyltransf_31"/>
    <property type="match status" value="1"/>
</dbReference>
<protein>
    <recommendedName>
        <fullName evidence="1">Methyltransferase domain-containing protein</fullName>
    </recommendedName>
</protein>
<dbReference type="Gene3D" id="3.40.50.150">
    <property type="entry name" value="Vaccinia Virus protein VP39"/>
    <property type="match status" value="1"/>
</dbReference>
<dbReference type="OrthoDB" id="43862at2"/>
<evidence type="ECO:0000313" key="3">
    <source>
        <dbReference type="Proteomes" id="UP000027602"/>
    </source>
</evidence>
<dbReference type="KEGG" id="bmet:BMMGA3_09195"/>
<dbReference type="InterPro" id="IPR029063">
    <property type="entry name" value="SAM-dependent_MTases_sf"/>
</dbReference>
<dbReference type="GO" id="GO:0008757">
    <property type="term" value="F:S-adenosylmethionine-dependent methyltransferase activity"/>
    <property type="evidence" value="ECO:0007669"/>
    <property type="project" value="InterPro"/>
</dbReference>
<dbReference type="InterPro" id="IPR050447">
    <property type="entry name" value="Erg6_SMT_methyltransf"/>
</dbReference>
<dbReference type="RefSeq" id="WP_004434490.1">
    <property type="nucleotide sequence ID" value="NZ_ADWW01000002.1"/>
</dbReference>
<dbReference type="PANTHER" id="PTHR44068">
    <property type="entry name" value="ZGC:194242"/>
    <property type="match status" value="1"/>
</dbReference>
<dbReference type="HOGENOM" id="CLU_039068_8_2_9"/>
<evidence type="ECO:0000313" key="2">
    <source>
        <dbReference type="EMBL" id="AIE60239.1"/>
    </source>
</evidence>
<proteinExistence type="predicted"/>
<reference evidence="2 3" key="1">
    <citation type="journal article" date="2015" name="BMC Genomics">
        <title>Transcriptome analysis of thermophilic methylotrophic Bacillus methanolicus MGA3 using RNA-sequencing provides detailed insights into its previously uncharted transcriptional landscape.</title>
        <authorList>
            <person name="Irla M."/>
            <person name="Neshat A."/>
            <person name="Brautaset T."/>
            <person name="Ruckert C."/>
            <person name="Kalinowski J."/>
            <person name="Wendisch V.F."/>
        </authorList>
    </citation>
    <scope>NUCLEOTIDE SEQUENCE [LARGE SCALE GENOMIC DNA]</scope>
    <source>
        <strain evidence="3">MGA3 / ATCC 53907</strain>
    </source>
</reference>
<organism evidence="2 3">
    <name type="scientific">Bacillus methanolicus (strain MGA3 / ATCC 53907)</name>
    <dbReference type="NCBI Taxonomy" id="796606"/>
    <lineage>
        <taxon>Bacteria</taxon>
        <taxon>Bacillati</taxon>
        <taxon>Bacillota</taxon>
        <taxon>Bacilli</taxon>
        <taxon>Bacillales</taxon>
        <taxon>Bacillaceae</taxon>
        <taxon>Bacillus</taxon>
    </lineage>
</organism>
<dbReference type="EMBL" id="CP007739">
    <property type="protein sequence ID" value="AIE60239.1"/>
    <property type="molecule type" value="Genomic_DNA"/>
</dbReference>
<dbReference type="CDD" id="cd02440">
    <property type="entry name" value="AdoMet_MTases"/>
    <property type="match status" value="1"/>
</dbReference>
<accession>I3E908</accession>
<name>I3E908_BACMM</name>
<dbReference type="Proteomes" id="UP000027602">
    <property type="component" value="Chromosome"/>
</dbReference>
<dbReference type="InterPro" id="IPR025714">
    <property type="entry name" value="Methyltranfer_dom"/>
</dbReference>
<keyword evidence="3" id="KW-1185">Reference proteome</keyword>
<dbReference type="SUPFAM" id="SSF53335">
    <property type="entry name" value="S-adenosyl-L-methionine-dependent methyltransferases"/>
    <property type="match status" value="1"/>
</dbReference>
<dbReference type="STRING" id="796606.BMMGA3_09195"/>
<gene>
    <name evidence="2" type="ORF">BMMGA3_09195</name>
</gene>
<sequence length="249" mass="28705">MSVSYQDALAYYGIDGAHPGGFALTKKMLKNERIHRHTKILDAGCGTGQTSSYLAKTFSCNVYSIDNHPEMIKKATQRITEENLPVKIFKGNIEKLPFSNDSFDYILAESSTAFTNISKTLKEYFRVLKPSGLLLNIDMTAEQRLNRNEKAEIMKFYEMKDILTEEEWIKAMKRAGFKKVEVLKANSVLEELDEYTLEENELSEHIHSTQLDPKIDDVIQRHQKLLISYGEKLGYRVFKAKKIDFLRYA</sequence>
<dbReference type="AlphaFoldDB" id="I3E908"/>
<feature type="domain" description="Methyltransferase" evidence="1">
    <location>
        <begin position="35"/>
        <end position="155"/>
    </location>
</feature>